<comment type="caution">
    <text evidence="4">The sequence shown here is derived from an EMBL/GenBank/DDBJ whole genome shotgun (WGS) entry which is preliminary data.</text>
</comment>
<evidence type="ECO:0000313" key="4">
    <source>
        <dbReference type="EMBL" id="KKB55576.1"/>
    </source>
</evidence>
<organism evidence="4 5">
    <name type="scientific">Parabacteroides gordonii MS-1 = DSM 23371</name>
    <dbReference type="NCBI Taxonomy" id="1203610"/>
    <lineage>
        <taxon>Bacteria</taxon>
        <taxon>Pseudomonadati</taxon>
        <taxon>Bacteroidota</taxon>
        <taxon>Bacteroidia</taxon>
        <taxon>Bacteroidales</taxon>
        <taxon>Tannerellaceae</taxon>
        <taxon>Parabacteroides</taxon>
    </lineage>
</organism>
<dbReference type="Pfam" id="PF16344">
    <property type="entry name" value="FecR_C"/>
    <property type="match status" value="1"/>
</dbReference>
<evidence type="ECO:0000256" key="1">
    <source>
        <dbReference type="SAM" id="Phobius"/>
    </source>
</evidence>
<dbReference type="AlphaFoldDB" id="A0A0F5JCK7"/>
<keyword evidence="1" id="KW-1133">Transmembrane helix</keyword>
<dbReference type="Gene3D" id="3.55.50.30">
    <property type="match status" value="1"/>
</dbReference>
<dbReference type="GO" id="GO:0016989">
    <property type="term" value="F:sigma factor antagonist activity"/>
    <property type="evidence" value="ECO:0007669"/>
    <property type="project" value="TreeGrafter"/>
</dbReference>
<keyword evidence="1" id="KW-0472">Membrane</keyword>
<dbReference type="Pfam" id="PF04773">
    <property type="entry name" value="FecR"/>
    <property type="match status" value="1"/>
</dbReference>
<reference evidence="4 5" key="1">
    <citation type="submission" date="2013-04" db="EMBL/GenBank/DDBJ databases">
        <title>The Genome Sequence of Parabacteroides gordonii DSM 23371.</title>
        <authorList>
            <consortium name="The Broad Institute Genomics Platform"/>
            <person name="Earl A."/>
            <person name="Ward D."/>
            <person name="Feldgarden M."/>
            <person name="Gevers D."/>
            <person name="Martens E."/>
            <person name="Sakamoto M."/>
            <person name="Benno Y."/>
            <person name="Suzuki N."/>
            <person name="Matsunaga N."/>
            <person name="Koshihara K."/>
            <person name="Seki M."/>
            <person name="Komiya H."/>
            <person name="Walker B."/>
            <person name="Young S."/>
            <person name="Zeng Q."/>
            <person name="Gargeya S."/>
            <person name="Fitzgerald M."/>
            <person name="Haas B."/>
            <person name="Abouelleil A."/>
            <person name="Allen A.W."/>
            <person name="Alvarado L."/>
            <person name="Arachchi H.M."/>
            <person name="Berlin A.M."/>
            <person name="Chapman S.B."/>
            <person name="Gainer-Dewar J."/>
            <person name="Goldberg J."/>
            <person name="Griggs A."/>
            <person name="Gujja S."/>
            <person name="Hansen M."/>
            <person name="Howarth C."/>
            <person name="Imamovic A."/>
            <person name="Ireland A."/>
            <person name="Larimer J."/>
            <person name="McCowan C."/>
            <person name="Murphy C."/>
            <person name="Pearson M."/>
            <person name="Poon T.W."/>
            <person name="Priest M."/>
            <person name="Roberts A."/>
            <person name="Saif S."/>
            <person name="Shea T."/>
            <person name="Sisk P."/>
            <person name="Sykes S."/>
            <person name="Wortman J."/>
            <person name="Nusbaum C."/>
            <person name="Birren B."/>
        </authorList>
    </citation>
    <scope>NUCLEOTIDE SEQUENCE [LARGE SCALE GENOMIC DNA]</scope>
    <source>
        <strain evidence="4 5">MS-1</strain>
    </source>
</reference>
<evidence type="ECO:0000313" key="5">
    <source>
        <dbReference type="Proteomes" id="UP000033035"/>
    </source>
</evidence>
<dbReference type="PATRIC" id="fig|1203610.3.peg.3113"/>
<evidence type="ECO:0000259" key="2">
    <source>
        <dbReference type="Pfam" id="PF04773"/>
    </source>
</evidence>
<dbReference type="InterPro" id="IPR006860">
    <property type="entry name" value="FecR"/>
</dbReference>
<keyword evidence="5" id="KW-1185">Reference proteome</keyword>
<dbReference type="PANTHER" id="PTHR30273">
    <property type="entry name" value="PERIPLASMIC SIGNAL SENSOR AND SIGMA FACTOR ACTIVATOR FECR-RELATED"/>
    <property type="match status" value="1"/>
</dbReference>
<dbReference type="PANTHER" id="PTHR30273:SF2">
    <property type="entry name" value="PROTEIN FECR"/>
    <property type="match status" value="1"/>
</dbReference>
<name>A0A0F5JCK7_9BACT</name>
<dbReference type="InterPro" id="IPR032508">
    <property type="entry name" value="FecR_C"/>
</dbReference>
<evidence type="ECO:0000259" key="3">
    <source>
        <dbReference type="Pfam" id="PF16344"/>
    </source>
</evidence>
<dbReference type="InterPro" id="IPR012373">
    <property type="entry name" value="Ferrdict_sens_TM"/>
</dbReference>
<gene>
    <name evidence="4" type="ORF">HMPREF1536_03047</name>
</gene>
<feature type="transmembrane region" description="Helical" evidence="1">
    <location>
        <begin position="86"/>
        <end position="105"/>
    </location>
</feature>
<dbReference type="RefSeq" id="WP_028728710.1">
    <property type="nucleotide sequence ID" value="NZ_AUAE01000036.1"/>
</dbReference>
<dbReference type="EMBL" id="AQHW01000015">
    <property type="protein sequence ID" value="KKB55576.1"/>
    <property type="molecule type" value="Genomic_DNA"/>
</dbReference>
<proteinExistence type="predicted"/>
<dbReference type="Gene3D" id="2.60.120.1440">
    <property type="match status" value="1"/>
</dbReference>
<keyword evidence="1" id="KW-0812">Transmembrane</keyword>
<accession>A0A0F5JCK7</accession>
<dbReference type="STRING" id="1203610.HMPREF1536_03047"/>
<protein>
    <recommendedName>
        <fullName evidence="6">FecR protein domain-containing protein</fullName>
    </recommendedName>
</protein>
<dbReference type="Proteomes" id="UP000033035">
    <property type="component" value="Unassembled WGS sequence"/>
</dbReference>
<sequence>MEENNNTKQLMRLYFGKHFSRYGRILFGRWLKADDGKIEKEEMLQDLWEKSQPEVTASTHSDWEILQRHLSVAPVRERSVPLYRQWLKYAAVIALLIMTAGITYWTTDNFKPARHVEMAQIFVPYGESEQVVLPDGSKVWVDAGTLLVYPKDFTDTDTRTVYLTGQASFSVRKNPKQPFIVKTTYLDVQALGTVFTVDAYPSDSCSMATLEEGSVLVSVRDENIQPTILKPDQQLVYSHSEHTVMVHSIDASLYNMERNGYLIFENTSFNRLMASLERKFNVTIHYNSQKFAEEYYNVKFSPDEKLEDVLNILQQLVGIHYKIKGNVVFIN</sequence>
<feature type="domain" description="Protein FecR C-terminal" evidence="3">
    <location>
        <begin position="261"/>
        <end position="330"/>
    </location>
</feature>
<feature type="domain" description="FecR protein" evidence="2">
    <location>
        <begin position="124"/>
        <end position="215"/>
    </location>
</feature>
<evidence type="ECO:0008006" key="6">
    <source>
        <dbReference type="Google" id="ProtNLM"/>
    </source>
</evidence>
<dbReference type="HOGENOM" id="CLU_050192_2_3_10"/>
<dbReference type="PIRSF" id="PIRSF018266">
    <property type="entry name" value="FecR"/>
    <property type="match status" value="1"/>
</dbReference>